<dbReference type="Proteomes" id="UP001151760">
    <property type="component" value="Unassembled WGS sequence"/>
</dbReference>
<organism evidence="2 3">
    <name type="scientific">Tanacetum coccineum</name>
    <dbReference type="NCBI Taxonomy" id="301880"/>
    <lineage>
        <taxon>Eukaryota</taxon>
        <taxon>Viridiplantae</taxon>
        <taxon>Streptophyta</taxon>
        <taxon>Embryophyta</taxon>
        <taxon>Tracheophyta</taxon>
        <taxon>Spermatophyta</taxon>
        <taxon>Magnoliopsida</taxon>
        <taxon>eudicotyledons</taxon>
        <taxon>Gunneridae</taxon>
        <taxon>Pentapetalae</taxon>
        <taxon>asterids</taxon>
        <taxon>campanulids</taxon>
        <taxon>Asterales</taxon>
        <taxon>Asteraceae</taxon>
        <taxon>Asteroideae</taxon>
        <taxon>Anthemideae</taxon>
        <taxon>Anthemidinae</taxon>
        <taxon>Tanacetum</taxon>
    </lineage>
</organism>
<evidence type="ECO:0000256" key="1">
    <source>
        <dbReference type="SAM" id="Phobius"/>
    </source>
</evidence>
<keyword evidence="3" id="KW-1185">Reference proteome</keyword>
<protein>
    <submittedName>
        <fullName evidence="2">Uncharacterized protein</fullName>
    </submittedName>
</protein>
<accession>A0ABQ5JCS1</accession>
<gene>
    <name evidence="2" type="ORF">Tco_1132727</name>
</gene>
<comment type="caution">
    <text evidence="2">The sequence shown here is derived from an EMBL/GenBank/DDBJ whole genome shotgun (WGS) entry which is preliminary data.</text>
</comment>
<keyword evidence="1" id="KW-0812">Transmembrane</keyword>
<evidence type="ECO:0000313" key="3">
    <source>
        <dbReference type="Proteomes" id="UP001151760"/>
    </source>
</evidence>
<dbReference type="EMBL" id="BQNB010021813">
    <property type="protein sequence ID" value="GJU10331.1"/>
    <property type="molecule type" value="Genomic_DNA"/>
</dbReference>
<keyword evidence="1" id="KW-0472">Membrane</keyword>
<reference evidence="2" key="2">
    <citation type="submission" date="2022-01" db="EMBL/GenBank/DDBJ databases">
        <authorList>
            <person name="Yamashiro T."/>
            <person name="Shiraishi A."/>
            <person name="Satake H."/>
            <person name="Nakayama K."/>
        </authorList>
    </citation>
    <scope>NUCLEOTIDE SEQUENCE</scope>
</reference>
<sequence length="206" mass="22913">MMAVALDGVVCFRFKSFLVVVVRLDLFCNDEVLVGVIKTLWLEFSSLVLLMVESVWKLVVLSLMCFYACGIVAVSAPITLAILLHEYNITELLGSPMAVDDLLQNLVYIISIESNDLIEISQLVQSLLSDFTLMYKGFKYSLGNSYAMTANVIENPRGNWFKEVRKACCVDGPAECKASELAALTLVYGEGPEYATLMYFSNLRMA</sequence>
<name>A0ABQ5JCS1_9ASTR</name>
<proteinExistence type="predicted"/>
<feature type="transmembrane region" description="Helical" evidence="1">
    <location>
        <begin position="32"/>
        <end position="52"/>
    </location>
</feature>
<reference evidence="2" key="1">
    <citation type="journal article" date="2022" name="Int. J. Mol. Sci.">
        <title>Draft Genome of Tanacetum Coccineum: Genomic Comparison of Closely Related Tanacetum-Family Plants.</title>
        <authorList>
            <person name="Yamashiro T."/>
            <person name="Shiraishi A."/>
            <person name="Nakayama K."/>
            <person name="Satake H."/>
        </authorList>
    </citation>
    <scope>NUCLEOTIDE SEQUENCE</scope>
</reference>
<keyword evidence="1" id="KW-1133">Transmembrane helix</keyword>
<evidence type="ECO:0000313" key="2">
    <source>
        <dbReference type="EMBL" id="GJU10331.1"/>
    </source>
</evidence>
<feature type="transmembrane region" description="Helical" evidence="1">
    <location>
        <begin position="59"/>
        <end position="84"/>
    </location>
</feature>